<dbReference type="Gene3D" id="3.30.420.10">
    <property type="entry name" value="Ribonuclease H-like superfamily/Ribonuclease H"/>
    <property type="match status" value="1"/>
</dbReference>
<name>A0AB38I443_9HYPH</name>
<accession>A0AB38I443</accession>
<evidence type="ECO:0000259" key="2">
    <source>
        <dbReference type="Pfam" id="PF09299"/>
    </source>
</evidence>
<dbReference type="AlphaFoldDB" id="A0AB38I443"/>
<dbReference type="EMBL" id="SIMR01000001">
    <property type="protein sequence ID" value="TBC15613.1"/>
    <property type="molecule type" value="Genomic_DNA"/>
</dbReference>
<dbReference type="GO" id="GO:0003676">
    <property type="term" value="F:nucleic acid binding"/>
    <property type="evidence" value="ECO:0007669"/>
    <property type="project" value="InterPro"/>
</dbReference>
<dbReference type="Pfam" id="PF09299">
    <property type="entry name" value="Mu-transpos_C"/>
    <property type="match status" value="1"/>
</dbReference>
<reference evidence="3 4" key="1">
    <citation type="submission" date="2019-02" db="EMBL/GenBank/DDBJ databases">
        <title>The genomic architecture of introgression among sibling species of bacteria.</title>
        <authorList>
            <person name="Cavassim M.I.A."/>
            <person name="Moeskjaer S."/>
            <person name="Moslemi C."/>
            <person name="Fields B."/>
            <person name="Bachmann A."/>
            <person name="Vilhjalmsson B."/>
            <person name="Schierup M.H."/>
            <person name="Young J.P.W."/>
            <person name="Andersen S.U."/>
        </authorList>
    </citation>
    <scope>NUCLEOTIDE SEQUENCE [LARGE SCALE GENOMIC DNA]</scope>
    <source>
        <strain evidence="3 4">SM92</strain>
    </source>
</reference>
<protein>
    <recommendedName>
        <fullName evidence="2">Transposase-like Mu C-terminal domain-containing protein</fullName>
    </recommendedName>
</protein>
<comment type="caution">
    <text evidence="3">The sequence shown here is derived from an EMBL/GenBank/DDBJ whole genome shotgun (WGS) entry which is preliminary data.</text>
</comment>
<dbReference type="InterPro" id="IPR015378">
    <property type="entry name" value="Transposase-like_Mu_C"/>
</dbReference>
<organism evidence="3 4">
    <name type="scientific">Rhizobium ruizarguesonis</name>
    <dbReference type="NCBI Taxonomy" id="2081791"/>
    <lineage>
        <taxon>Bacteria</taxon>
        <taxon>Pseudomonadati</taxon>
        <taxon>Pseudomonadota</taxon>
        <taxon>Alphaproteobacteria</taxon>
        <taxon>Hyphomicrobiales</taxon>
        <taxon>Rhizobiaceae</taxon>
        <taxon>Rhizobium/Agrobacterium group</taxon>
        <taxon>Rhizobium</taxon>
    </lineage>
</organism>
<gene>
    <name evidence="3" type="ORF">ELH40_12085</name>
</gene>
<feature type="region of interest" description="Disordered" evidence="1">
    <location>
        <begin position="711"/>
        <end position="759"/>
    </location>
</feature>
<evidence type="ECO:0000313" key="3">
    <source>
        <dbReference type="EMBL" id="TBC15613.1"/>
    </source>
</evidence>
<evidence type="ECO:0000256" key="1">
    <source>
        <dbReference type="SAM" id="MobiDB-lite"/>
    </source>
</evidence>
<evidence type="ECO:0000313" key="4">
    <source>
        <dbReference type="Proteomes" id="UP000294215"/>
    </source>
</evidence>
<proteinExistence type="predicted"/>
<dbReference type="RefSeq" id="WP_130774520.1">
    <property type="nucleotide sequence ID" value="NZ_SIMR01000001.1"/>
</dbReference>
<feature type="domain" description="Transposase-like Mu C-terminal" evidence="2">
    <location>
        <begin position="527"/>
        <end position="575"/>
    </location>
</feature>
<dbReference type="InterPro" id="IPR036397">
    <property type="entry name" value="RNaseH_sf"/>
</dbReference>
<sequence>MTAFANITGFSIGPFDRIFLHDVEVKLALDAPDGKAFERREGNGKFEVLSNEDIQRALAEDHLIVDRGFYDPRKRDLDKGAAHLQDMPPEEQDSIGFKLLWVTLLRRKRDEIGRIPHHRRKPLMRQIREEYYADHEEMRGLAHFKKFKFSYENSDEPHLKLASYEAVSEWSLKLERAGGDARVLRDRRGTGKKSTFTPEELHLQGHFVWRYLSSTEPTGAYLFRIMKAVERRLNRSRADDDQLKLGSRSTFYNRLDAIPDFSKTVARLGEAKAMAKYNIVIGKDRGHPMDMAEGDECRLDLVAMIKAANVWDQLSEEEQKAFKDASERFWFSAVTDHSSTVFLSFRAHTQAPSIATARATFEMTARDKTQTARNAGCKSEWKHCGGMRGIRLDAAAWYTSTAVLTTLTDAKTAKFHTPVKMPWLRGTMERIFGTIGSLTLQNFSGRTFSDVVKRGDHDPKKGVSVDPVMLEKVLLRAIVDIFHNTPNTGKLGGMTPNQAWLVGCKLRNPPAPPTGYLRRKIYGINLTRVIRREGIRFIGFYFQSEEIQRMRMDDTDREVHIRVDMQDVSEITVFDGELAYRVPCRLPQLKGLSYWEATALLQELRLIDTEYTNRTSEQVDAALEYIDAQAEIGRIKYSVASPIITEEHIKRVERRVLRGIRVVPESEYSHEVSTQDWAGTPFSDDAWGYTDELAGDDLDLGKEQTAAAAAAKYGESAQGKRKPKKAQAQATGANPEALGPAKPAETSGTVNSVRYFDEH</sequence>
<dbReference type="Proteomes" id="UP000294215">
    <property type="component" value="Unassembled WGS sequence"/>
</dbReference>